<sequence>MSWQRKKVSTAQPSDDLKHNFKERFIVLLRCFLKTKNKIEISLFSWRRFATKDLCQDAVFPQDMSKEKEFKWHLKKKKPELSWVSLQHLNCLLWMETVFVWDA</sequence>
<reference evidence="1" key="2">
    <citation type="submission" date="2017-11" db="EMBL/GenBank/DDBJ databases">
        <title>Coralsnake Venomics: Analyses of Venom Gland Transcriptomes and Proteomes of Six Brazilian Taxa.</title>
        <authorList>
            <person name="Aird S.D."/>
            <person name="Jorge da Silva N."/>
            <person name="Qiu L."/>
            <person name="Villar-Briones A."/>
            <person name="Aparecida-Saddi V."/>
            <person name="Campos-Telles M.P."/>
            <person name="Grau M."/>
            <person name="Mikheyev A.S."/>
        </authorList>
    </citation>
    <scope>NUCLEOTIDE SEQUENCE</scope>
    <source>
        <tissue evidence="1">Venom_gland</tissue>
    </source>
</reference>
<protein>
    <submittedName>
        <fullName evidence="1">Uncharacterized protein</fullName>
    </submittedName>
</protein>
<dbReference type="AlphaFoldDB" id="A0A2D4ISC4"/>
<proteinExistence type="predicted"/>
<dbReference type="EMBL" id="IACK01124217">
    <property type="protein sequence ID" value="LAA87133.1"/>
    <property type="molecule type" value="Transcribed_RNA"/>
</dbReference>
<name>A0A2D4ISC4_MICLE</name>
<accession>A0A2D4ISC4</accession>
<organism evidence="1">
    <name type="scientific">Micrurus lemniscatus lemniscatus</name>
    <dbReference type="NCBI Taxonomy" id="129467"/>
    <lineage>
        <taxon>Eukaryota</taxon>
        <taxon>Metazoa</taxon>
        <taxon>Chordata</taxon>
        <taxon>Craniata</taxon>
        <taxon>Vertebrata</taxon>
        <taxon>Euteleostomi</taxon>
        <taxon>Lepidosauria</taxon>
        <taxon>Squamata</taxon>
        <taxon>Bifurcata</taxon>
        <taxon>Unidentata</taxon>
        <taxon>Episquamata</taxon>
        <taxon>Toxicofera</taxon>
        <taxon>Serpentes</taxon>
        <taxon>Colubroidea</taxon>
        <taxon>Elapidae</taxon>
        <taxon>Elapinae</taxon>
        <taxon>Micrurus</taxon>
    </lineage>
</organism>
<evidence type="ECO:0000313" key="1">
    <source>
        <dbReference type="EMBL" id="LAA87133.1"/>
    </source>
</evidence>
<reference evidence="1" key="1">
    <citation type="submission" date="2017-07" db="EMBL/GenBank/DDBJ databases">
        <authorList>
            <person name="Mikheyev A."/>
            <person name="Grau M."/>
        </authorList>
    </citation>
    <scope>NUCLEOTIDE SEQUENCE</scope>
    <source>
        <tissue evidence="1">Venom_gland</tissue>
    </source>
</reference>